<evidence type="ECO:0000256" key="4">
    <source>
        <dbReference type="ARBA" id="ARBA00023125"/>
    </source>
</evidence>
<dbReference type="GO" id="GO:0008483">
    <property type="term" value="F:transaminase activity"/>
    <property type="evidence" value="ECO:0007669"/>
    <property type="project" value="UniProtKB-KW"/>
</dbReference>
<dbReference type="CDD" id="cd07377">
    <property type="entry name" value="WHTH_GntR"/>
    <property type="match status" value="1"/>
</dbReference>
<dbReference type="InterPro" id="IPR015424">
    <property type="entry name" value="PyrdxlP-dep_Trfase"/>
</dbReference>
<protein>
    <submittedName>
        <fullName evidence="7">GntR family transcriptional regulator/MocR family aminotransferase</fullName>
    </submittedName>
</protein>
<reference evidence="7 8" key="1">
    <citation type="submission" date="2023-07" db="EMBL/GenBank/DDBJ databases">
        <title>Genomic Encyclopedia of Type Strains, Phase IV (KMG-IV): sequencing the most valuable type-strain genomes for metagenomic binning, comparative biology and taxonomic classification.</title>
        <authorList>
            <person name="Goeker M."/>
        </authorList>
    </citation>
    <scope>NUCLEOTIDE SEQUENCE [LARGE SCALE GENOMIC DNA]</scope>
    <source>
        <strain evidence="7 8">DSM 19619</strain>
    </source>
</reference>
<dbReference type="EMBL" id="JAUSVX010000008">
    <property type="protein sequence ID" value="MDQ0471249.1"/>
    <property type="molecule type" value="Genomic_DNA"/>
</dbReference>
<sequence length="505" mass="54133">MEARTGAVRDGARSALWAQLIRLAPGEGRPLQVQIRRAIVSAISEGRLVAGTRLPSSRDLAAALGVARNTVVLAYQHLVDEAILVSRERGGHFVAVSSRRPGPAPVSRHAAGAPDWTARLKQRPSLARNIVKPADWQGLPYPFVYGQPDLSLFPVNDWRECVRAALGALEIRDWTRDLIDGDDPVLIGEIRKRVLPLRGVWAGEDEVMVTMGAQQALFLIAVLLMERGTVVGMEDPGYPDARNIFASREAMLRLLPLDGDGVMVGGGLAGCDYVYVTPSHQCPTTVTMPMARREALMAAAGDHDVVVIEDDYEIEIPAGRTPLPALKSLDRSGRVLYVGSLSKTLAPGLRLGYVVAPAPLIHELRALRRLMLRHPPANNQRAAALFIALGHHEAHLKRLARAMAERAVAVEAALARHLPWTRRRGDPGASSAWIEAPGRDARDLAGRALAAGVVIEPGDVFFAGADPPAAFFRLGFSSIPVAKIDAGLAALAGAARSASGRPRAG</sequence>
<dbReference type="InterPro" id="IPR000524">
    <property type="entry name" value="Tscrpt_reg_HTH_GntR"/>
</dbReference>
<dbReference type="Pfam" id="PF00392">
    <property type="entry name" value="GntR"/>
    <property type="match status" value="1"/>
</dbReference>
<evidence type="ECO:0000256" key="2">
    <source>
        <dbReference type="ARBA" id="ARBA00022898"/>
    </source>
</evidence>
<dbReference type="SMART" id="SM00345">
    <property type="entry name" value="HTH_GNTR"/>
    <property type="match status" value="1"/>
</dbReference>
<keyword evidence="8" id="KW-1185">Reference proteome</keyword>
<dbReference type="RefSeq" id="WP_307276048.1">
    <property type="nucleotide sequence ID" value="NZ_JAUSVX010000008.1"/>
</dbReference>
<accession>A0ABU0JAF3</accession>
<evidence type="ECO:0000256" key="5">
    <source>
        <dbReference type="ARBA" id="ARBA00023163"/>
    </source>
</evidence>
<dbReference type="InterPro" id="IPR036390">
    <property type="entry name" value="WH_DNA-bd_sf"/>
</dbReference>
<dbReference type="InterPro" id="IPR036388">
    <property type="entry name" value="WH-like_DNA-bd_sf"/>
</dbReference>
<dbReference type="SUPFAM" id="SSF46785">
    <property type="entry name" value="Winged helix' DNA-binding domain"/>
    <property type="match status" value="1"/>
</dbReference>
<dbReference type="PANTHER" id="PTHR46577:SF1">
    <property type="entry name" value="HTH-TYPE TRANSCRIPTIONAL REGULATORY PROTEIN GABR"/>
    <property type="match status" value="1"/>
</dbReference>
<keyword evidence="5" id="KW-0804">Transcription</keyword>
<dbReference type="Gene3D" id="3.40.640.10">
    <property type="entry name" value="Type I PLP-dependent aspartate aminotransferase-like (Major domain)"/>
    <property type="match status" value="1"/>
</dbReference>
<evidence type="ECO:0000313" key="7">
    <source>
        <dbReference type="EMBL" id="MDQ0471249.1"/>
    </source>
</evidence>
<dbReference type="InterPro" id="IPR004839">
    <property type="entry name" value="Aminotransferase_I/II_large"/>
</dbReference>
<organism evidence="7 8">
    <name type="scientific">Labrys wisconsinensis</name>
    <dbReference type="NCBI Taxonomy" id="425677"/>
    <lineage>
        <taxon>Bacteria</taxon>
        <taxon>Pseudomonadati</taxon>
        <taxon>Pseudomonadota</taxon>
        <taxon>Alphaproteobacteria</taxon>
        <taxon>Hyphomicrobiales</taxon>
        <taxon>Xanthobacteraceae</taxon>
        <taxon>Labrys</taxon>
    </lineage>
</organism>
<comment type="similarity">
    <text evidence="1">In the C-terminal section; belongs to the class-I pyridoxal-phosphate-dependent aminotransferase family.</text>
</comment>
<evidence type="ECO:0000256" key="3">
    <source>
        <dbReference type="ARBA" id="ARBA00023015"/>
    </source>
</evidence>
<dbReference type="InterPro" id="IPR051446">
    <property type="entry name" value="HTH_trans_reg/aminotransferase"/>
</dbReference>
<dbReference type="Proteomes" id="UP001242480">
    <property type="component" value="Unassembled WGS sequence"/>
</dbReference>
<dbReference type="CDD" id="cd00609">
    <property type="entry name" value="AAT_like"/>
    <property type="match status" value="1"/>
</dbReference>
<dbReference type="SUPFAM" id="SSF53383">
    <property type="entry name" value="PLP-dependent transferases"/>
    <property type="match status" value="1"/>
</dbReference>
<dbReference type="Gene3D" id="1.10.10.10">
    <property type="entry name" value="Winged helix-like DNA-binding domain superfamily/Winged helix DNA-binding domain"/>
    <property type="match status" value="1"/>
</dbReference>
<keyword evidence="3" id="KW-0805">Transcription regulation</keyword>
<feature type="domain" description="HTH gntR-type" evidence="6">
    <location>
        <begin position="29"/>
        <end position="97"/>
    </location>
</feature>
<keyword evidence="7" id="KW-0808">Transferase</keyword>
<dbReference type="PROSITE" id="PS50949">
    <property type="entry name" value="HTH_GNTR"/>
    <property type="match status" value="1"/>
</dbReference>
<name>A0ABU0JAF3_9HYPH</name>
<gene>
    <name evidence="7" type="ORF">QO011_004272</name>
</gene>
<keyword evidence="2" id="KW-0663">Pyridoxal phosphate</keyword>
<evidence type="ECO:0000256" key="1">
    <source>
        <dbReference type="ARBA" id="ARBA00005384"/>
    </source>
</evidence>
<proteinExistence type="inferred from homology"/>
<dbReference type="Pfam" id="PF00155">
    <property type="entry name" value="Aminotran_1_2"/>
    <property type="match status" value="1"/>
</dbReference>
<keyword evidence="4" id="KW-0238">DNA-binding</keyword>
<evidence type="ECO:0000313" key="8">
    <source>
        <dbReference type="Proteomes" id="UP001242480"/>
    </source>
</evidence>
<dbReference type="PANTHER" id="PTHR46577">
    <property type="entry name" value="HTH-TYPE TRANSCRIPTIONAL REGULATORY PROTEIN GABR"/>
    <property type="match status" value="1"/>
</dbReference>
<comment type="caution">
    <text evidence="7">The sequence shown here is derived from an EMBL/GenBank/DDBJ whole genome shotgun (WGS) entry which is preliminary data.</text>
</comment>
<evidence type="ECO:0000259" key="6">
    <source>
        <dbReference type="PROSITE" id="PS50949"/>
    </source>
</evidence>
<keyword evidence="7" id="KW-0032">Aminotransferase</keyword>
<dbReference type="InterPro" id="IPR015421">
    <property type="entry name" value="PyrdxlP-dep_Trfase_major"/>
</dbReference>